<feature type="compositionally biased region" description="Low complexity" evidence="2">
    <location>
        <begin position="154"/>
        <end position="167"/>
    </location>
</feature>
<feature type="region of interest" description="Disordered" evidence="2">
    <location>
        <begin position="1089"/>
        <end position="1120"/>
    </location>
</feature>
<feature type="region of interest" description="Disordered" evidence="2">
    <location>
        <begin position="1033"/>
        <end position="1052"/>
    </location>
</feature>
<evidence type="ECO:0000256" key="1">
    <source>
        <dbReference type="SAM" id="Coils"/>
    </source>
</evidence>
<feature type="compositionally biased region" description="Basic and acidic residues" evidence="2">
    <location>
        <begin position="214"/>
        <end position="227"/>
    </location>
</feature>
<evidence type="ECO:0000313" key="4">
    <source>
        <dbReference type="Proteomes" id="UP001060919"/>
    </source>
</evidence>
<evidence type="ECO:0000313" key="3">
    <source>
        <dbReference type="EMBL" id="BDS10996.1"/>
    </source>
</evidence>
<dbReference type="EMBL" id="AP026867">
    <property type="protein sequence ID" value="BDS10996.1"/>
    <property type="molecule type" value="Genomic_DNA"/>
</dbReference>
<feature type="compositionally biased region" description="Low complexity" evidence="2">
    <location>
        <begin position="1"/>
        <end position="15"/>
    </location>
</feature>
<feature type="region of interest" description="Disordered" evidence="2">
    <location>
        <begin position="1"/>
        <end position="295"/>
    </location>
</feature>
<keyword evidence="1" id="KW-0175">Coiled coil</keyword>
<dbReference type="KEGG" id="aup:AsAng_0017060"/>
<dbReference type="RefSeq" id="WP_264792209.1">
    <property type="nucleotide sequence ID" value="NZ_AP026867.1"/>
</dbReference>
<keyword evidence="4" id="KW-1185">Reference proteome</keyword>
<protein>
    <submittedName>
        <fullName evidence="3">Uncharacterized protein</fullName>
    </submittedName>
</protein>
<feature type="compositionally biased region" description="Low complexity" evidence="2">
    <location>
        <begin position="1094"/>
        <end position="1112"/>
    </location>
</feature>
<feature type="compositionally biased region" description="Polar residues" evidence="2">
    <location>
        <begin position="67"/>
        <end position="77"/>
    </location>
</feature>
<feature type="region of interest" description="Disordered" evidence="2">
    <location>
        <begin position="322"/>
        <end position="376"/>
    </location>
</feature>
<sequence>MSDPNHNNNNNINNNTSLPEGDKRKEGKGYVLAPTKRKPEGVNVKDYFLTKDIKPTSINGLGPSNGVGHTTTSSKPNGASMADLGKKPPKQSLSKKKPTQSNSKTSLGPKPKNFKPIAPAGDNPKLDLSGMGTPPKDIVATNVVQTSEVSLGGKKATPPTKKVTPVAKKTESEPKPNGRFKEIFARLKPKKKTSETPKLVGGKTEGGEKAITAAKDKTITPTHKENTTDLGKNPGEQPATVVDAKNKKEKPKVETKDKQSEADDKALSAFTVEETEEEKEEAETGKKNHDEGMNHGLMVGRSIGYGAKITLDENGEFLINKFSEDESTEEDAKNRYIQENLADAKKIEDTGSAEPSKDGEKTEPEPKPGYYDGYIQGYNEGHREGMALKREAEKAQREAKLAKDMETDEYKAGAMLGLACGAASANRAADIEATFVLNKNKKTVAVEVKAPMAAVRSAAFDQKQTPGGELSGPIYENAFVQHYNVGYRDAKNKQRQGPEIDADYQAGHDEGYKLGAQRANGGSGDEELVEKKKAYEAQNVKELEKKDKQKHYGFFAGYNRGYKQAKEAKKNAGREQLAKKYKDPTFMAGFATGNMKGFLKVLIEPSGIDLLTALNDPKKMEEAGIPDYFPIPSAVRENIKATLVHGENVDAKDTGDATKALIAKPLFGEGLRMGYNQGYSRGQKSKFSFKQNKMRMHPDYQAATKAVDGYTPGGLLADAKVEFNTLQALSEQSDEQKERCDILSEGMKALRAEIEKESKFYQQGVWDNYNQVYKEKEKARRDANIKGGARIKNQALYEKGLAWGKKVGDRVVAGKDKLKELNARGLDIVARRAKLNKAIQDAHKVAKLEAKKEGDDYYTGYLGGYNGALIRAKDAKKTDMGNSGVKEAASDLDKVVEDDAQNELKTHLEITKSLSLSGLSEKIGTKAKKAFEDGAAQGYNLAYSSMVYDLETGAPKTDANFEEQYKKQLKNKYTSYKKDAEGEKDGAEVLAYYFVLAYKAYSYKTGAKGIQYGAPKGEHDAISFNEGYIAGRNQVNQKGKGGDTKKDNDKEAISSKVTSKVAYEEGRKAALYKARYDAFKNGMIDAAAKKKTDQTSTTTDSTKDTTTTSPPKSTEKDDLTKGLNEMKKVEKAVTKQAAKEEVSEHYTQGEQDASDLWTKIIYLSRGIKLEGVKIDNNPVTVKLLNDKGEEREDQIANGIQYEALAKEYHKNKNAYVEDIVRYYVEVKNVDESSSESWLMNFLSGMSFFSPITLSEPMSSTTPKSAPISSSLGLGSLGNMGMGTLGMGVMSPLKLSPSMNFLSPMGGFFQTTHNKKNSVKEDYKSGYLNKIAEIEASFDKKFMDAWLYDLGFAEGIALTAKGVIDIKPPKSPFSNVSIGDVNKNSAEYKKGQFEGMKFGTSVKSGAINPTDDEMAKVYGDYYQDGFEEGKLIAITMGKNAAAAIIKDESIQVPTEKDLITNLDEKAGAEKDDPSRKDYKRGYLKAFNAYYWKTRDFEYGKKLGYERAGNGNIINSKPENGVEVRDEKAFFYGFDQGRSAALSGLSKDELDGKKNMVDTPDELLKELVEKYTWRNAAIQAIEELNLGAKIHEIKDGSGIYKKFAKLKVITALGAGPGGADLSGEIASAFSGDDFSAELEQFSELSEEDKVEYRALFEEQYEEAYYSVYAQCLVDLTEVAMIASTDQGSGGGMGMGAGSSNNLSGNAALDSLVDILYDDSVTASGIGADFTISKMLLLKAFYDLEIKIKETEKYIEKDLKEIESKQELANLLTEKAIDPDTKMIETLEQELANNNLKPKDRTLKKKKLHQLKIRLKREHNELNKIEQDWKNAEKAAKTKIESIRVFMKDNLSFDTPLESNEDILEYIKVNLQTSEYREEQVYENLNIFNGLELDGEFSHSESNGLIVNVTGSGKFSLDEYAEDIDINNVDIFIEKNGFEIKAKGLSFIQDFDTLDLMSGVLVTPKIEGGEHVGVKNKYHFDVFTLNKDEGIKSLIEDQKHYALKGGME</sequence>
<feature type="compositionally biased region" description="Basic and acidic residues" evidence="2">
    <location>
        <begin position="1040"/>
        <end position="1052"/>
    </location>
</feature>
<proteinExistence type="predicted"/>
<feature type="compositionally biased region" description="Basic and acidic residues" evidence="2">
    <location>
        <begin position="330"/>
        <end position="366"/>
    </location>
</feature>
<feature type="compositionally biased region" description="Basic and acidic residues" evidence="2">
    <location>
        <begin position="282"/>
        <end position="293"/>
    </location>
</feature>
<gene>
    <name evidence="3" type="ORF">AsAng_0017060</name>
</gene>
<feature type="compositionally biased region" description="Basic and acidic residues" evidence="2">
    <location>
        <begin position="168"/>
        <end position="185"/>
    </location>
</feature>
<feature type="coiled-coil region" evidence="1">
    <location>
        <begin position="1805"/>
        <end position="1832"/>
    </location>
</feature>
<dbReference type="Proteomes" id="UP001060919">
    <property type="component" value="Chromosome"/>
</dbReference>
<feature type="compositionally biased region" description="Basic and acidic residues" evidence="2">
    <location>
        <begin position="251"/>
        <end position="266"/>
    </location>
</feature>
<accession>A0A915YDF2</accession>
<name>A0A915YDF2_9BACT</name>
<reference evidence="3" key="1">
    <citation type="submission" date="2022-09" db="EMBL/GenBank/DDBJ databases">
        <title>Aureispira anguillicida sp. nov., isolated from Leptocephalus of Japanese eel Anguilla japonica.</title>
        <authorList>
            <person name="Yuasa K."/>
            <person name="Mekata T."/>
            <person name="Ikunari K."/>
        </authorList>
    </citation>
    <scope>NUCLEOTIDE SEQUENCE</scope>
    <source>
        <strain evidence="3">EL160426</strain>
    </source>
</reference>
<feature type="compositionally biased region" description="Basic residues" evidence="2">
    <location>
        <begin position="87"/>
        <end position="98"/>
    </location>
</feature>
<evidence type="ECO:0000256" key="2">
    <source>
        <dbReference type="SAM" id="MobiDB-lite"/>
    </source>
</evidence>
<organism evidence="3 4">
    <name type="scientific">Aureispira anguillae</name>
    <dbReference type="NCBI Taxonomy" id="2864201"/>
    <lineage>
        <taxon>Bacteria</taxon>
        <taxon>Pseudomonadati</taxon>
        <taxon>Bacteroidota</taxon>
        <taxon>Saprospiria</taxon>
        <taxon>Saprospirales</taxon>
        <taxon>Saprospiraceae</taxon>
        <taxon>Aureispira</taxon>
    </lineage>
</organism>